<keyword evidence="2" id="KW-1185">Reference proteome</keyword>
<dbReference type="EMBL" id="MDDS01000012">
    <property type="protein sequence ID" value="ODP38820.1"/>
    <property type="molecule type" value="Genomic_DNA"/>
</dbReference>
<proteinExistence type="predicted"/>
<protein>
    <recommendedName>
        <fullName evidence="3">Transcription factor</fullName>
    </recommendedName>
</protein>
<comment type="caution">
    <text evidence="1">The sequence shown here is derived from an EMBL/GenBank/DDBJ whole genome shotgun (WGS) entry which is preliminary data.</text>
</comment>
<sequence length="81" mass="9030">MAINVNNAEADALTRKFADIAGVGITDAIVIAMREAIQRRRQEETPRETAARLLQKHGVGPTGVAKKPLSRKVFDEMWDER</sequence>
<evidence type="ECO:0008006" key="3">
    <source>
        <dbReference type="Google" id="ProtNLM"/>
    </source>
</evidence>
<reference evidence="1 2" key="1">
    <citation type="submission" date="2016-08" db="EMBL/GenBank/DDBJ databases">
        <title>Draft genome of the agarase producing Sphingomonas sp. MCT13.</title>
        <authorList>
            <person name="D'Andrea M.M."/>
            <person name="Rossolini G.M."/>
            <person name="Thaller M.C."/>
        </authorList>
    </citation>
    <scope>NUCLEOTIDE SEQUENCE [LARGE SCALE GENOMIC DNA]</scope>
    <source>
        <strain evidence="1 2">MCT13</strain>
    </source>
</reference>
<organism evidence="1 2">
    <name type="scientific">Sphingomonas turrisvirgatae</name>
    <dbReference type="NCBI Taxonomy" id="1888892"/>
    <lineage>
        <taxon>Bacteria</taxon>
        <taxon>Pseudomonadati</taxon>
        <taxon>Pseudomonadota</taxon>
        <taxon>Alphaproteobacteria</taxon>
        <taxon>Sphingomonadales</taxon>
        <taxon>Sphingomonadaceae</taxon>
        <taxon>Sphingomonas</taxon>
    </lineage>
</organism>
<gene>
    <name evidence="1" type="ORF">BFL28_13605</name>
</gene>
<name>A0A1E3M180_9SPHN</name>
<dbReference type="Pfam" id="PF07704">
    <property type="entry name" value="PSK_trans_fac"/>
    <property type="match status" value="1"/>
</dbReference>
<dbReference type="AlphaFoldDB" id="A0A1E3M180"/>
<dbReference type="InterPro" id="IPR011660">
    <property type="entry name" value="VapB-like"/>
</dbReference>
<dbReference type="Proteomes" id="UP000094487">
    <property type="component" value="Unassembled WGS sequence"/>
</dbReference>
<dbReference type="STRING" id="1888892.BFL28_13605"/>
<evidence type="ECO:0000313" key="1">
    <source>
        <dbReference type="EMBL" id="ODP38820.1"/>
    </source>
</evidence>
<dbReference type="RefSeq" id="WP_069319560.1">
    <property type="nucleotide sequence ID" value="NZ_MDDS01000012.1"/>
</dbReference>
<dbReference type="OrthoDB" id="9814421at2"/>
<evidence type="ECO:0000313" key="2">
    <source>
        <dbReference type="Proteomes" id="UP000094487"/>
    </source>
</evidence>
<accession>A0A1E3M180</accession>